<evidence type="ECO:0000256" key="9">
    <source>
        <dbReference type="ARBA" id="ARBA00023136"/>
    </source>
</evidence>
<keyword evidence="12" id="KW-0969">Cilium</keyword>
<evidence type="ECO:0000256" key="8">
    <source>
        <dbReference type="ARBA" id="ARBA00022927"/>
    </source>
</evidence>
<evidence type="ECO:0000256" key="2">
    <source>
        <dbReference type="ARBA" id="ARBA00010004"/>
    </source>
</evidence>
<feature type="coiled-coil region" evidence="11">
    <location>
        <begin position="5"/>
        <end position="39"/>
    </location>
</feature>
<accession>A0A3S2UWN0</accession>
<dbReference type="InterPro" id="IPR053716">
    <property type="entry name" value="Flag_assembly_chemotaxis_eff"/>
</dbReference>
<evidence type="ECO:0000256" key="5">
    <source>
        <dbReference type="ARBA" id="ARBA00022475"/>
    </source>
</evidence>
<evidence type="ECO:0000313" key="13">
    <source>
        <dbReference type="Proteomes" id="UP000288587"/>
    </source>
</evidence>
<comment type="similarity">
    <text evidence="2">Belongs to the FliJ family.</text>
</comment>
<dbReference type="OrthoDB" id="8687958at2"/>
<dbReference type="GO" id="GO:0071973">
    <property type="term" value="P:bacterial-type flagellum-dependent cell motility"/>
    <property type="evidence" value="ECO:0007669"/>
    <property type="project" value="InterPro"/>
</dbReference>
<dbReference type="EMBL" id="SACM01000006">
    <property type="protein sequence ID" value="RVT82485.1"/>
    <property type="molecule type" value="Genomic_DNA"/>
</dbReference>
<dbReference type="GO" id="GO:0006935">
    <property type="term" value="P:chemotaxis"/>
    <property type="evidence" value="ECO:0007669"/>
    <property type="project" value="UniProtKB-KW"/>
</dbReference>
<evidence type="ECO:0000256" key="3">
    <source>
        <dbReference type="ARBA" id="ARBA00020392"/>
    </source>
</evidence>
<keyword evidence="12" id="KW-0966">Cell projection</keyword>
<name>A0A3S2UWN0_9BURK</name>
<gene>
    <name evidence="12" type="primary">fliJ</name>
    <name evidence="12" type="ORF">EOD73_17290</name>
</gene>
<keyword evidence="7" id="KW-1005">Bacterial flagellum biogenesis</keyword>
<comment type="subcellular location">
    <subcellularLocation>
        <location evidence="1">Cell membrane</location>
        <topology evidence="1">Peripheral membrane protein</topology>
        <orientation evidence="1">Cytoplasmic side</orientation>
    </subcellularLocation>
</comment>
<dbReference type="RefSeq" id="WP_127684293.1">
    <property type="nucleotide sequence ID" value="NZ_SACM01000006.1"/>
</dbReference>
<keyword evidence="9" id="KW-0472">Membrane</keyword>
<evidence type="ECO:0000313" key="12">
    <source>
        <dbReference type="EMBL" id="RVT82485.1"/>
    </source>
</evidence>
<evidence type="ECO:0000256" key="4">
    <source>
        <dbReference type="ARBA" id="ARBA00022448"/>
    </source>
</evidence>
<dbReference type="NCBIfam" id="TIGR02473">
    <property type="entry name" value="flagell_FliJ"/>
    <property type="match status" value="1"/>
</dbReference>
<sequence length="155" mass="17521">MASNLDTLRLVLEQAERERDQAQAQLLQAQARAQQARTQAQDLHSYQNEYDARWQRQFQQGGTGIETLNQYRSFGDRLGDAIQQQGQVAAVLEARVGVARQLLAEKETRVASVRKLIERRLAEAQALAAKQEQKAIDEFGQRAVWRDPHAARPSA</sequence>
<dbReference type="AlphaFoldDB" id="A0A3S2UWN0"/>
<keyword evidence="5" id="KW-1003">Cell membrane</keyword>
<keyword evidence="4" id="KW-0813">Transport</keyword>
<dbReference type="GO" id="GO:0009288">
    <property type="term" value="C:bacterial-type flagellum"/>
    <property type="evidence" value="ECO:0007669"/>
    <property type="project" value="InterPro"/>
</dbReference>
<keyword evidence="12" id="KW-0282">Flagellum</keyword>
<comment type="caution">
    <text evidence="12">The sequence shown here is derived from an EMBL/GenBank/DDBJ whole genome shotgun (WGS) entry which is preliminary data.</text>
</comment>
<keyword evidence="8" id="KW-0653">Protein transport</keyword>
<protein>
    <recommendedName>
        <fullName evidence="3">Flagellar FliJ protein</fullName>
    </recommendedName>
</protein>
<organism evidence="12 13">
    <name type="scientific">Inhella crocodyli</name>
    <dbReference type="NCBI Taxonomy" id="2499851"/>
    <lineage>
        <taxon>Bacteria</taxon>
        <taxon>Pseudomonadati</taxon>
        <taxon>Pseudomonadota</taxon>
        <taxon>Betaproteobacteria</taxon>
        <taxon>Burkholderiales</taxon>
        <taxon>Sphaerotilaceae</taxon>
        <taxon>Inhella</taxon>
    </lineage>
</organism>
<dbReference type="PANTHER" id="PTHR38786">
    <property type="entry name" value="FLAGELLAR FLIJ PROTEIN"/>
    <property type="match status" value="1"/>
</dbReference>
<evidence type="ECO:0000256" key="1">
    <source>
        <dbReference type="ARBA" id="ARBA00004413"/>
    </source>
</evidence>
<keyword evidence="10" id="KW-1006">Bacterial flagellum protein export</keyword>
<dbReference type="GO" id="GO:0015031">
    <property type="term" value="P:protein transport"/>
    <property type="evidence" value="ECO:0007669"/>
    <property type="project" value="UniProtKB-KW"/>
</dbReference>
<evidence type="ECO:0000256" key="6">
    <source>
        <dbReference type="ARBA" id="ARBA00022500"/>
    </source>
</evidence>
<dbReference type="PANTHER" id="PTHR38786:SF1">
    <property type="entry name" value="FLAGELLAR FLIJ PROTEIN"/>
    <property type="match status" value="1"/>
</dbReference>
<evidence type="ECO:0000256" key="7">
    <source>
        <dbReference type="ARBA" id="ARBA00022795"/>
    </source>
</evidence>
<dbReference type="InterPro" id="IPR052570">
    <property type="entry name" value="FliJ"/>
</dbReference>
<dbReference type="Pfam" id="PF02050">
    <property type="entry name" value="FliJ"/>
    <property type="match status" value="1"/>
</dbReference>
<keyword evidence="6" id="KW-0145">Chemotaxis</keyword>
<proteinExistence type="inferred from homology"/>
<dbReference type="GO" id="GO:0044781">
    <property type="term" value="P:bacterial-type flagellum organization"/>
    <property type="evidence" value="ECO:0007669"/>
    <property type="project" value="UniProtKB-KW"/>
</dbReference>
<evidence type="ECO:0000256" key="11">
    <source>
        <dbReference type="SAM" id="Coils"/>
    </source>
</evidence>
<evidence type="ECO:0000256" key="10">
    <source>
        <dbReference type="ARBA" id="ARBA00023225"/>
    </source>
</evidence>
<keyword evidence="11" id="KW-0175">Coiled coil</keyword>
<dbReference type="GO" id="GO:0005886">
    <property type="term" value="C:plasma membrane"/>
    <property type="evidence" value="ECO:0007669"/>
    <property type="project" value="UniProtKB-SubCell"/>
</dbReference>
<reference evidence="12 13" key="1">
    <citation type="submission" date="2019-01" db="EMBL/GenBank/DDBJ databases">
        <authorList>
            <person name="Chen W.-M."/>
        </authorList>
    </citation>
    <scope>NUCLEOTIDE SEQUENCE [LARGE SCALE GENOMIC DNA]</scope>
    <source>
        <strain evidence="12 13">CCP-18</strain>
    </source>
</reference>
<dbReference type="Gene3D" id="1.10.287.1700">
    <property type="match status" value="1"/>
</dbReference>
<dbReference type="Proteomes" id="UP000288587">
    <property type="component" value="Unassembled WGS sequence"/>
</dbReference>
<keyword evidence="13" id="KW-1185">Reference proteome</keyword>
<dbReference type="InterPro" id="IPR012823">
    <property type="entry name" value="Flagell_FliJ"/>
</dbReference>